<evidence type="ECO:0000313" key="2">
    <source>
        <dbReference type="Proteomes" id="UP001627154"/>
    </source>
</evidence>
<reference evidence="1 2" key="1">
    <citation type="journal article" date="2024" name="bioRxiv">
        <title>A reference genome for Trichogramma kaykai: A tiny desert-dwelling parasitoid wasp with competing sex-ratio distorters.</title>
        <authorList>
            <person name="Culotta J."/>
            <person name="Lindsey A.R."/>
        </authorList>
    </citation>
    <scope>NUCLEOTIDE SEQUENCE [LARGE SCALE GENOMIC DNA]</scope>
    <source>
        <strain evidence="1 2">KSX58</strain>
    </source>
</reference>
<gene>
    <name evidence="1" type="ORF">TKK_017884</name>
</gene>
<evidence type="ECO:0000313" key="1">
    <source>
        <dbReference type="EMBL" id="KAL3386688.1"/>
    </source>
</evidence>
<name>A0ABD2W1K8_9HYME</name>
<dbReference type="Proteomes" id="UP001627154">
    <property type="component" value="Unassembled WGS sequence"/>
</dbReference>
<dbReference type="AlphaFoldDB" id="A0ABD2W1K8"/>
<comment type="caution">
    <text evidence="1">The sequence shown here is derived from an EMBL/GenBank/DDBJ whole genome shotgun (WGS) entry which is preliminary data.</text>
</comment>
<proteinExistence type="predicted"/>
<dbReference type="EMBL" id="JBJJXI010000145">
    <property type="protein sequence ID" value="KAL3386688.1"/>
    <property type="molecule type" value="Genomic_DNA"/>
</dbReference>
<protein>
    <submittedName>
        <fullName evidence="1">Uncharacterized protein</fullName>
    </submittedName>
</protein>
<keyword evidence="2" id="KW-1185">Reference proteome</keyword>
<sequence length="158" mass="18020">MEIVPAPLAKRAGSGESEKKVWQKWRKDFSIKENEWRVRSTAFRECNLKNIHPYFFCRSDPGGVSWERKLGYNVLRESRAKHEYTIMMAVHLNMIFHIMLGTSGEFANSMIRMNSNEARAVRSLTIVSVSPFVYSLSPSTTSSCPSSNLQVVRAVESL</sequence>
<accession>A0ABD2W1K8</accession>
<organism evidence="1 2">
    <name type="scientific">Trichogramma kaykai</name>
    <dbReference type="NCBI Taxonomy" id="54128"/>
    <lineage>
        <taxon>Eukaryota</taxon>
        <taxon>Metazoa</taxon>
        <taxon>Ecdysozoa</taxon>
        <taxon>Arthropoda</taxon>
        <taxon>Hexapoda</taxon>
        <taxon>Insecta</taxon>
        <taxon>Pterygota</taxon>
        <taxon>Neoptera</taxon>
        <taxon>Endopterygota</taxon>
        <taxon>Hymenoptera</taxon>
        <taxon>Apocrita</taxon>
        <taxon>Proctotrupomorpha</taxon>
        <taxon>Chalcidoidea</taxon>
        <taxon>Trichogrammatidae</taxon>
        <taxon>Trichogramma</taxon>
    </lineage>
</organism>